<organism evidence="1 2">
    <name type="scientific">Panagrolaimus sp. ES5</name>
    <dbReference type="NCBI Taxonomy" id="591445"/>
    <lineage>
        <taxon>Eukaryota</taxon>
        <taxon>Metazoa</taxon>
        <taxon>Ecdysozoa</taxon>
        <taxon>Nematoda</taxon>
        <taxon>Chromadorea</taxon>
        <taxon>Rhabditida</taxon>
        <taxon>Tylenchina</taxon>
        <taxon>Panagrolaimomorpha</taxon>
        <taxon>Panagrolaimoidea</taxon>
        <taxon>Panagrolaimidae</taxon>
        <taxon>Panagrolaimus</taxon>
    </lineage>
</organism>
<accession>A0AC34FFI9</accession>
<evidence type="ECO:0000313" key="2">
    <source>
        <dbReference type="WBParaSite" id="ES5_v2.g16031.t1"/>
    </source>
</evidence>
<evidence type="ECO:0000313" key="1">
    <source>
        <dbReference type="Proteomes" id="UP000887579"/>
    </source>
</evidence>
<dbReference type="Proteomes" id="UP000887579">
    <property type="component" value="Unplaced"/>
</dbReference>
<dbReference type="WBParaSite" id="ES5_v2.g16031.t1">
    <property type="protein sequence ID" value="ES5_v2.g16031.t1"/>
    <property type="gene ID" value="ES5_v2.g16031"/>
</dbReference>
<name>A0AC34FFI9_9BILA</name>
<sequence>MPNKREFCEEHGTLVSSPVFCTHNGRRLCNAHGLAAVRQAKNAYLHANQPVQYGDGGEAGGENEGGGEAGSQYEEFRVAAGHEQEGESGNDGHRDEKADEEQIESQLAEARQPNPELEKLRGELQVASEKVEQVEKLREDNVDLNARLQAASEKADEVESL</sequence>
<reference evidence="2" key="1">
    <citation type="submission" date="2022-11" db="UniProtKB">
        <authorList>
            <consortium name="WormBaseParasite"/>
        </authorList>
    </citation>
    <scope>IDENTIFICATION</scope>
</reference>
<proteinExistence type="predicted"/>
<protein>
    <submittedName>
        <fullName evidence="2">Uncharacterized protein</fullName>
    </submittedName>
</protein>